<dbReference type="InterPro" id="IPR001841">
    <property type="entry name" value="Znf_RING"/>
</dbReference>
<keyword evidence="7 9" id="KW-0862">Zinc</keyword>
<dbReference type="InterPro" id="IPR048418">
    <property type="entry name" value="DTX3L_a/b_dom"/>
</dbReference>
<organism evidence="12 13">
    <name type="scientific">Cepphus grylle</name>
    <name type="common">Black guillemot</name>
    <name type="synonym">Alca grylle</name>
    <dbReference type="NCBI Taxonomy" id="28697"/>
    <lineage>
        <taxon>Eukaryota</taxon>
        <taxon>Metazoa</taxon>
        <taxon>Chordata</taxon>
        <taxon>Craniata</taxon>
        <taxon>Vertebrata</taxon>
        <taxon>Euteleostomi</taxon>
        <taxon>Archelosauria</taxon>
        <taxon>Archosauria</taxon>
        <taxon>Dinosauria</taxon>
        <taxon>Saurischia</taxon>
        <taxon>Theropoda</taxon>
        <taxon>Coelurosauria</taxon>
        <taxon>Aves</taxon>
        <taxon>Neognathae</taxon>
        <taxon>Neoaves</taxon>
        <taxon>Charadriiformes</taxon>
        <taxon>Alcidae</taxon>
        <taxon>Cepphus</taxon>
    </lineage>
</organism>
<evidence type="ECO:0000256" key="3">
    <source>
        <dbReference type="ARBA" id="ARBA00009413"/>
    </source>
</evidence>
<name>A0A7L3RLQ0_CEPGR</name>
<dbReference type="InterPro" id="IPR039398">
    <property type="entry name" value="Deltex_fam"/>
</dbReference>
<dbReference type="Pfam" id="PF13923">
    <property type="entry name" value="zf-C3HC4_2"/>
    <property type="match status" value="1"/>
</dbReference>
<evidence type="ECO:0000256" key="1">
    <source>
        <dbReference type="ARBA" id="ARBA00000900"/>
    </source>
</evidence>
<dbReference type="EMBL" id="VZUD01000064">
    <property type="protein sequence ID" value="NXV16333.1"/>
    <property type="molecule type" value="Genomic_DNA"/>
</dbReference>
<dbReference type="SUPFAM" id="SSF57850">
    <property type="entry name" value="RING/U-box"/>
    <property type="match status" value="1"/>
</dbReference>
<reference evidence="12 13" key="1">
    <citation type="submission" date="2019-09" db="EMBL/GenBank/DDBJ databases">
        <title>Bird 10,000 Genomes (B10K) Project - Family phase.</title>
        <authorList>
            <person name="Zhang G."/>
        </authorList>
    </citation>
    <scope>NUCLEOTIDE SEQUENCE [LARGE SCALE GENOMIC DNA]</scope>
    <source>
        <strain evidence="12">OUT-0020</strain>
        <tissue evidence="12">Liver</tissue>
    </source>
</reference>
<evidence type="ECO:0000313" key="13">
    <source>
        <dbReference type="Proteomes" id="UP000578766"/>
    </source>
</evidence>
<keyword evidence="6 8" id="KW-0863">Zinc-finger</keyword>
<dbReference type="Pfam" id="PF23222">
    <property type="entry name" value="RRM_PARP14_1"/>
    <property type="match status" value="1"/>
</dbReference>
<protein>
    <recommendedName>
        <fullName evidence="9">E3 ubiquitin-protein ligase</fullName>
        <ecNumber evidence="9">2.3.2.27</ecNumber>
    </recommendedName>
</protein>
<dbReference type="InterPro" id="IPR057051">
    <property type="entry name" value="PARP14_RPM_1"/>
</dbReference>
<dbReference type="GO" id="GO:0005737">
    <property type="term" value="C:cytoplasm"/>
    <property type="evidence" value="ECO:0007669"/>
    <property type="project" value="UniProtKB-SubCell"/>
</dbReference>
<dbReference type="InterPro" id="IPR039399">
    <property type="entry name" value="Deltex_C_sf"/>
</dbReference>
<evidence type="ECO:0000256" key="9">
    <source>
        <dbReference type="RuleBase" id="RU367105"/>
    </source>
</evidence>
<feature type="non-terminal residue" evidence="12">
    <location>
        <position position="706"/>
    </location>
</feature>
<keyword evidence="4 9" id="KW-0808">Transferase</keyword>
<dbReference type="EC" id="2.3.2.27" evidence="9"/>
<proteinExistence type="inferred from homology"/>
<dbReference type="Pfam" id="PF18102">
    <property type="entry name" value="DTC"/>
    <property type="match status" value="1"/>
</dbReference>
<sequence>SGGGIMAAPLLVRLCPAPSAAEKPLLKLQSYFQSGKRSGGGECEVRAGPETGTYWVRFQQERGRGTGGKRGWGGGPVGSGVVGLVPRNLEHDREGKKKSIFLTVSATLNTSMFTEEQREKITVICPNLKREGNPNIDGSEQLTGDFTDIEKAYHYFKNILAGNDTNHNFSHAESKKGWEDENGLSTEEMNELTVLSALYEYFNHTCKEEIKALHERFGVHIRSKDHYNGSTSVCFTSDKSPASIQGAKDVFIRTFQKSIEDLKQEKIPLTNGYTLNETIRKLNARFSNLLAKEEGNQLLLRGPASEILAAKKFLAQEGENSQTEKNTKISSELYRYRNGVEVDASVFKLLETTLSNEIEDIKDKFDTVVEKKDSSYGQKVFIIFRPRTKTSDMSSHATESFINAFQNASAMLREKFISCKLSEDQKKRLNMLLNGKQLEDLHVKLKKKEDKLILSGLPKNLYAAERHIVNLLNTEDSTQAENRTPLFSDLSYQEVTGASEKKYDGRQKNNLSSERQSKAKTEDKDVCPICMETIKNKEILRKCNHAFCKSCIDQAMTYKQACPVCNTVYGLMEGNQPEGTMSVRTTSSSLPGYPYCGTIEITYSMRGGIQTSNHPNPGKPYCSTSRTAYLPNNKEGQEILQLLRRAFDQKLIFTVGQSRTTGAGDVITWNDIHHKTSMVGGPTNFGYPDPHYLQRVRSELKARGIE</sequence>
<dbReference type="AlphaFoldDB" id="A0A7L3RLQ0"/>
<dbReference type="InterPro" id="IPR039396">
    <property type="entry name" value="Deltex_C"/>
</dbReference>
<dbReference type="CDD" id="cd09633">
    <property type="entry name" value="Deltex_C"/>
    <property type="match status" value="1"/>
</dbReference>
<feature type="domain" description="RING-type" evidence="11">
    <location>
        <begin position="527"/>
        <end position="566"/>
    </location>
</feature>
<dbReference type="GO" id="GO:0016567">
    <property type="term" value="P:protein ubiquitination"/>
    <property type="evidence" value="ECO:0007669"/>
    <property type="project" value="UniProtKB-UniRule"/>
</dbReference>
<evidence type="ECO:0000256" key="4">
    <source>
        <dbReference type="ARBA" id="ARBA00022679"/>
    </source>
</evidence>
<dbReference type="GO" id="GO:0061630">
    <property type="term" value="F:ubiquitin protein ligase activity"/>
    <property type="evidence" value="ECO:0007669"/>
    <property type="project" value="UniProtKB-UniRule"/>
</dbReference>
<comment type="pathway">
    <text evidence="2 9">Protein modification; protein ubiquitination.</text>
</comment>
<evidence type="ECO:0000256" key="8">
    <source>
        <dbReference type="PROSITE-ProRule" id="PRU00175"/>
    </source>
</evidence>
<comment type="similarity">
    <text evidence="3 9">Belongs to the Deltex family.</text>
</comment>
<dbReference type="Proteomes" id="UP000578766">
    <property type="component" value="Unassembled WGS sequence"/>
</dbReference>
<accession>A0A7L3RLQ0</accession>
<dbReference type="PROSITE" id="PS50089">
    <property type="entry name" value="ZF_RING_2"/>
    <property type="match status" value="1"/>
</dbReference>
<gene>
    <name evidence="12" type="primary">Dtx3l_1</name>
    <name evidence="12" type="ORF">CEPGRY_R09380</name>
</gene>
<evidence type="ECO:0000256" key="2">
    <source>
        <dbReference type="ARBA" id="ARBA00004906"/>
    </source>
</evidence>
<dbReference type="InterPro" id="IPR013083">
    <property type="entry name" value="Znf_RING/FYVE/PHD"/>
</dbReference>
<keyword evidence="5 9" id="KW-0479">Metal-binding</keyword>
<dbReference type="SMART" id="SM00184">
    <property type="entry name" value="RING"/>
    <property type="match status" value="1"/>
</dbReference>
<keyword evidence="9" id="KW-0963">Cytoplasm</keyword>
<dbReference type="InterPro" id="IPR048409">
    <property type="entry name" value="DTX3L_KH-like"/>
</dbReference>
<feature type="region of interest" description="Disordered" evidence="10">
    <location>
        <begin position="498"/>
        <end position="518"/>
    </location>
</feature>
<feature type="non-terminal residue" evidence="12">
    <location>
        <position position="1"/>
    </location>
</feature>
<dbReference type="Gene3D" id="3.30.40.10">
    <property type="entry name" value="Zinc/RING finger domain, C3HC4 (zinc finger)"/>
    <property type="match status" value="1"/>
</dbReference>
<evidence type="ECO:0000256" key="5">
    <source>
        <dbReference type="ARBA" id="ARBA00022723"/>
    </source>
</evidence>
<evidence type="ECO:0000259" key="11">
    <source>
        <dbReference type="PROSITE" id="PS50089"/>
    </source>
</evidence>
<keyword evidence="13" id="KW-1185">Reference proteome</keyword>
<comment type="caution">
    <text evidence="12">The sequence shown here is derived from an EMBL/GenBank/DDBJ whole genome shotgun (WGS) entry which is preliminary data.</text>
</comment>
<evidence type="ECO:0000256" key="10">
    <source>
        <dbReference type="SAM" id="MobiDB-lite"/>
    </source>
</evidence>
<dbReference type="Pfam" id="PF21717">
    <property type="entry name" value="DTX3L_a-b"/>
    <property type="match status" value="1"/>
</dbReference>
<dbReference type="InterPro" id="IPR017907">
    <property type="entry name" value="Znf_RING_CS"/>
</dbReference>
<evidence type="ECO:0000256" key="7">
    <source>
        <dbReference type="ARBA" id="ARBA00022833"/>
    </source>
</evidence>
<comment type="catalytic activity">
    <reaction evidence="1 9">
        <text>S-ubiquitinyl-[E2 ubiquitin-conjugating enzyme]-L-cysteine + [acceptor protein]-L-lysine = [E2 ubiquitin-conjugating enzyme]-L-cysteine + N(6)-ubiquitinyl-[acceptor protein]-L-lysine.</text>
        <dbReference type="EC" id="2.3.2.27"/>
    </reaction>
</comment>
<keyword evidence="12" id="KW-0436">Ligase</keyword>
<dbReference type="GO" id="GO:0007219">
    <property type="term" value="P:Notch signaling pathway"/>
    <property type="evidence" value="ECO:0007669"/>
    <property type="project" value="InterPro"/>
</dbReference>
<comment type="subcellular location">
    <subcellularLocation>
        <location evidence="9">Cytoplasm</location>
    </subcellularLocation>
</comment>
<dbReference type="Gene3D" id="3.30.390.130">
    <property type="match status" value="1"/>
</dbReference>
<dbReference type="GO" id="GO:0008270">
    <property type="term" value="F:zinc ion binding"/>
    <property type="evidence" value="ECO:0007669"/>
    <property type="project" value="UniProtKB-KW"/>
</dbReference>
<dbReference type="PANTHER" id="PTHR12622">
    <property type="entry name" value="DELTEX-RELATED"/>
    <property type="match status" value="1"/>
</dbReference>
<dbReference type="Pfam" id="PF21718">
    <property type="entry name" value="KH_DTX3L"/>
    <property type="match status" value="2"/>
</dbReference>
<dbReference type="UniPathway" id="UPA00143"/>
<evidence type="ECO:0000313" key="12">
    <source>
        <dbReference type="EMBL" id="NXV16333.1"/>
    </source>
</evidence>
<dbReference type="PROSITE" id="PS00518">
    <property type="entry name" value="ZF_RING_1"/>
    <property type="match status" value="1"/>
</dbReference>
<dbReference type="GO" id="GO:0016874">
    <property type="term" value="F:ligase activity"/>
    <property type="evidence" value="ECO:0007669"/>
    <property type="project" value="UniProtKB-KW"/>
</dbReference>
<evidence type="ECO:0000256" key="6">
    <source>
        <dbReference type="ARBA" id="ARBA00022771"/>
    </source>
</evidence>